<evidence type="ECO:0000313" key="13">
    <source>
        <dbReference type="Proteomes" id="UP000035682"/>
    </source>
</evidence>
<dbReference type="InterPro" id="IPR035914">
    <property type="entry name" value="Sperma_CUB_dom_sf"/>
</dbReference>
<evidence type="ECO:0000256" key="10">
    <source>
        <dbReference type="SAM" id="Phobius"/>
    </source>
</evidence>
<dbReference type="WBParaSite" id="SRAE_2000290900.1">
    <property type="protein sequence ID" value="SRAE_2000290900.1"/>
    <property type="gene ID" value="WBGene00263128"/>
</dbReference>
<evidence type="ECO:0000256" key="1">
    <source>
        <dbReference type="ARBA" id="ARBA00022536"/>
    </source>
</evidence>
<gene>
    <name evidence="12 14 15" type="ORF">SRAE_2000290900</name>
</gene>
<dbReference type="PROSITE" id="PS01186">
    <property type="entry name" value="EGF_2"/>
    <property type="match status" value="1"/>
</dbReference>
<dbReference type="Gene3D" id="2.60.120.290">
    <property type="entry name" value="Spermadhesin, CUB domain"/>
    <property type="match status" value="1"/>
</dbReference>
<dbReference type="PANTHER" id="PTHR10127">
    <property type="entry name" value="DISCOIDIN, CUB, EGF, LAMININ , AND ZINC METALLOPROTEASE DOMAIN CONTAINING"/>
    <property type="match status" value="1"/>
</dbReference>
<protein>
    <recommendedName>
        <fullName evidence="9">Metalloendopeptidase</fullName>
        <ecNumber evidence="9">3.4.24.-</ecNumber>
    </recommendedName>
</protein>
<comment type="cofactor">
    <cofactor evidence="9">
        <name>Zn(2+)</name>
        <dbReference type="ChEBI" id="CHEBI:29105"/>
    </cofactor>
    <text evidence="9">Binds 1 zinc ion per subunit.</text>
</comment>
<dbReference type="CTD" id="36380621"/>
<keyword evidence="13" id="KW-1185">Reference proteome</keyword>
<keyword evidence="5 9" id="KW-0862">Zinc</keyword>
<keyword evidence="2 9" id="KW-0645">Protease</keyword>
<keyword evidence="4 9" id="KW-0378">Hydrolase</keyword>
<dbReference type="RefSeq" id="XP_024507451.1">
    <property type="nucleotide sequence ID" value="XM_024654040.1"/>
</dbReference>
<keyword evidence="10" id="KW-0812">Transmembrane</keyword>
<keyword evidence="1" id="KW-0245">EGF-like domain</keyword>
<reference evidence="12 13" key="1">
    <citation type="submission" date="2014-09" db="EMBL/GenBank/DDBJ databases">
        <authorList>
            <person name="Martin A.A."/>
        </authorList>
    </citation>
    <scope>NUCLEOTIDE SEQUENCE</scope>
    <source>
        <strain evidence="13">ED321</strain>
        <strain evidence="12">ED321 Heterogonic</strain>
    </source>
</reference>
<dbReference type="Pfam" id="PF01400">
    <property type="entry name" value="Astacin"/>
    <property type="match status" value="1"/>
</dbReference>
<evidence type="ECO:0000256" key="3">
    <source>
        <dbReference type="ARBA" id="ARBA00022723"/>
    </source>
</evidence>
<evidence type="ECO:0000256" key="2">
    <source>
        <dbReference type="ARBA" id="ARBA00022670"/>
    </source>
</evidence>
<proteinExistence type="predicted"/>
<feature type="domain" description="Peptidase M12A" evidence="11">
    <location>
        <begin position="70"/>
        <end position="264"/>
    </location>
</feature>
<dbReference type="EMBL" id="LN609529">
    <property type="protein sequence ID" value="CEF68251.2"/>
    <property type="molecule type" value="Genomic_DNA"/>
</dbReference>
<evidence type="ECO:0000256" key="5">
    <source>
        <dbReference type="ARBA" id="ARBA00022833"/>
    </source>
</evidence>
<dbReference type="InterPro" id="IPR006026">
    <property type="entry name" value="Peptidase_Metallo"/>
</dbReference>
<dbReference type="WormBase" id="SRAE_2000290900">
    <property type="protein sequence ID" value="SRP03420"/>
    <property type="gene ID" value="WBGene00263128"/>
</dbReference>
<dbReference type="OrthoDB" id="291007at2759"/>
<dbReference type="GO" id="GO:0004222">
    <property type="term" value="F:metalloendopeptidase activity"/>
    <property type="evidence" value="ECO:0007669"/>
    <property type="project" value="UniProtKB-UniRule"/>
</dbReference>
<feature type="disulfide bond" evidence="8">
    <location>
        <begin position="108"/>
        <end position="263"/>
    </location>
</feature>
<organism evidence="12">
    <name type="scientific">Strongyloides ratti</name>
    <name type="common">Parasitic roundworm</name>
    <dbReference type="NCBI Taxonomy" id="34506"/>
    <lineage>
        <taxon>Eukaryota</taxon>
        <taxon>Metazoa</taxon>
        <taxon>Ecdysozoa</taxon>
        <taxon>Nematoda</taxon>
        <taxon>Chromadorea</taxon>
        <taxon>Rhabditida</taxon>
        <taxon>Tylenchina</taxon>
        <taxon>Panagrolaimomorpha</taxon>
        <taxon>Strongyloidoidea</taxon>
        <taxon>Strongyloididae</taxon>
        <taxon>Strongyloides</taxon>
    </lineage>
</organism>
<dbReference type="InterPro" id="IPR024079">
    <property type="entry name" value="MetalloPept_cat_dom_sf"/>
</dbReference>
<evidence type="ECO:0000313" key="14">
    <source>
        <dbReference type="WBParaSite" id="SRAE_2000290900.1"/>
    </source>
</evidence>
<dbReference type="PROSITE" id="PS51864">
    <property type="entry name" value="ASTACIN"/>
    <property type="match status" value="1"/>
</dbReference>
<dbReference type="SUPFAM" id="SSF49854">
    <property type="entry name" value="Spermadhesin, CUB domain"/>
    <property type="match status" value="1"/>
</dbReference>
<dbReference type="Proteomes" id="UP000035682">
    <property type="component" value="Unplaced"/>
</dbReference>
<keyword evidence="10" id="KW-1133">Transmembrane helix</keyword>
<dbReference type="GO" id="GO:0006508">
    <property type="term" value="P:proteolysis"/>
    <property type="evidence" value="ECO:0007669"/>
    <property type="project" value="UniProtKB-KW"/>
</dbReference>
<keyword evidence="3 9" id="KW-0479">Metal-binding</keyword>
<dbReference type="Gene3D" id="3.40.390.10">
    <property type="entry name" value="Collagenase (Catalytic Domain)"/>
    <property type="match status" value="1"/>
</dbReference>
<keyword evidence="6 9" id="KW-0482">Metalloprotease</keyword>
<evidence type="ECO:0000313" key="12">
    <source>
        <dbReference type="EMBL" id="CEF68251.2"/>
    </source>
</evidence>
<dbReference type="PRINTS" id="PR00480">
    <property type="entry name" value="ASTACIN"/>
</dbReference>
<dbReference type="InterPro" id="IPR000742">
    <property type="entry name" value="EGF"/>
</dbReference>
<dbReference type="EC" id="3.4.24.-" evidence="9"/>
<evidence type="ECO:0000256" key="7">
    <source>
        <dbReference type="ARBA" id="ARBA00023157"/>
    </source>
</evidence>
<evidence type="ECO:0000256" key="9">
    <source>
        <dbReference type="RuleBase" id="RU361183"/>
    </source>
</evidence>
<evidence type="ECO:0000256" key="8">
    <source>
        <dbReference type="PROSITE-ProRule" id="PRU01211"/>
    </source>
</evidence>
<dbReference type="GeneID" id="36380621"/>
<dbReference type="PROSITE" id="PS00022">
    <property type="entry name" value="EGF_1"/>
    <property type="match status" value="1"/>
</dbReference>
<dbReference type="InterPro" id="IPR001506">
    <property type="entry name" value="Peptidase_M12A"/>
</dbReference>
<keyword evidence="7 8" id="KW-1015">Disulfide bond</keyword>
<dbReference type="SMART" id="SM00235">
    <property type="entry name" value="ZnMc"/>
    <property type="match status" value="1"/>
</dbReference>
<name>A0A090LER3_STRRB</name>
<keyword evidence="10" id="KW-0472">Membrane</keyword>
<evidence type="ECO:0000259" key="11">
    <source>
        <dbReference type="PROSITE" id="PS51864"/>
    </source>
</evidence>
<feature type="transmembrane region" description="Helical" evidence="10">
    <location>
        <begin position="7"/>
        <end position="28"/>
    </location>
</feature>
<dbReference type="PANTHER" id="PTHR10127:SF780">
    <property type="entry name" value="METALLOENDOPEPTIDASE"/>
    <property type="match status" value="1"/>
</dbReference>
<comment type="caution">
    <text evidence="8">Lacks conserved residue(s) required for the propagation of feature annotation.</text>
</comment>
<dbReference type="AlphaFoldDB" id="A0A090LER3"/>
<reference evidence="14" key="2">
    <citation type="submission" date="2020-12" db="UniProtKB">
        <authorList>
            <consortium name="WormBaseParasite"/>
        </authorList>
    </citation>
    <scope>IDENTIFICATION</scope>
</reference>
<evidence type="ECO:0000313" key="15">
    <source>
        <dbReference type="WormBase" id="SRAE_2000290900"/>
    </source>
</evidence>
<sequence length="417" mass="49616">MTNLKKFFLYSVIYILCVSSFIISSTNFSSNEKTIEKRNVKRSIKEINSLKYDSEIMDDLSSYDRQKRNIKIKPRKYKWNLAIKYFIQYPLNRWLIKRVLKTIEQSTCLRFNIVNSLNSFAYGINFYSSCDCNSPLGRMFEKGWQNIGIGDQCYNHGGVLRLVLRTLGVIYEHNRIDRNFYVKVHPENMYPKDFTNFEISRTTAINNLHLPYEYGSLMHFGMYNFSKNGGKTLSLRDHHYEYTVGQQEVLTFNDIKTLNMYYCSNICKFKIICNNHGYQDPNDCNKCICIDGFDGNRCEYHKVLRGCTVPVLTVKREPRFLKFYGKENCFYHLKASRFKKIKIVILKIRMRSIYPLTCSVYNSFEVKYWKDKTIVGARFCQQRFPKYIISHNNYVILHYNSFEQASYVHMYFKGTFR</sequence>
<evidence type="ECO:0000256" key="4">
    <source>
        <dbReference type="ARBA" id="ARBA00022801"/>
    </source>
</evidence>
<evidence type="ECO:0000256" key="6">
    <source>
        <dbReference type="ARBA" id="ARBA00023049"/>
    </source>
</evidence>
<dbReference type="SUPFAM" id="SSF55486">
    <property type="entry name" value="Metalloproteases ('zincins'), catalytic domain"/>
    <property type="match status" value="1"/>
</dbReference>
<dbReference type="GO" id="GO:0008270">
    <property type="term" value="F:zinc ion binding"/>
    <property type="evidence" value="ECO:0007669"/>
    <property type="project" value="InterPro"/>
</dbReference>
<accession>A0A090LER3</accession>